<evidence type="ECO:0000313" key="1">
    <source>
        <dbReference type="EMBL" id="KKU57114.1"/>
    </source>
</evidence>
<evidence type="ECO:0008006" key="3">
    <source>
        <dbReference type="Google" id="ProtNLM"/>
    </source>
</evidence>
<sequence length="232" mass="25219">MNSWWSKLVVVFVAVWLLLRFGPSIPVSSVVSQKQDFFTVSGEGKVTVVPDTAIVDLGITINRPTVKAAQSEANSVINAISQELKNLGIKDKDIKTSNYSVYPQYDQTRISGYQVSTNLTITVREIDKINQVIDTATAKGANTIGGIQLTVDADKKKLLLQNARELAVKDAKTKAENLAKAAGIVLGKIVNIQESAGDTRPLPMMYAKAEDTQIQPGSTDISTSVTLFYETR</sequence>
<evidence type="ECO:0000313" key="2">
    <source>
        <dbReference type="Proteomes" id="UP000034307"/>
    </source>
</evidence>
<dbReference type="Gene3D" id="3.30.110.170">
    <property type="entry name" value="Protein of unknown function (DUF541), domain 1"/>
    <property type="match status" value="1"/>
</dbReference>
<dbReference type="Pfam" id="PF04402">
    <property type="entry name" value="SIMPL"/>
    <property type="match status" value="1"/>
</dbReference>
<dbReference type="Gene3D" id="3.30.70.2970">
    <property type="entry name" value="Protein of unknown function (DUF541), domain 2"/>
    <property type="match status" value="1"/>
</dbReference>
<reference evidence="1 2" key="1">
    <citation type="journal article" date="2015" name="Nature">
        <title>rRNA introns, odd ribosomes, and small enigmatic genomes across a large radiation of phyla.</title>
        <authorList>
            <person name="Brown C.T."/>
            <person name="Hug L.A."/>
            <person name="Thomas B.C."/>
            <person name="Sharon I."/>
            <person name="Castelle C.J."/>
            <person name="Singh A."/>
            <person name="Wilkins M.J."/>
            <person name="Williams K.H."/>
            <person name="Banfield J.F."/>
        </authorList>
    </citation>
    <scope>NUCLEOTIDE SEQUENCE [LARGE SCALE GENOMIC DNA]</scope>
</reference>
<dbReference type="PANTHER" id="PTHR34387">
    <property type="entry name" value="SLR1258 PROTEIN"/>
    <property type="match status" value="1"/>
</dbReference>
<gene>
    <name evidence="1" type="ORF">UX80_C0025G0006</name>
</gene>
<dbReference type="GO" id="GO:0006974">
    <property type="term" value="P:DNA damage response"/>
    <property type="evidence" value="ECO:0007669"/>
    <property type="project" value="TreeGrafter"/>
</dbReference>
<comment type="caution">
    <text evidence="1">The sequence shown here is derived from an EMBL/GenBank/DDBJ whole genome shotgun (WGS) entry which is preliminary data.</text>
</comment>
<dbReference type="PANTHER" id="PTHR34387:SF2">
    <property type="entry name" value="SLR1258 PROTEIN"/>
    <property type="match status" value="1"/>
</dbReference>
<name>A0A0G1RIK8_9BACT</name>
<protein>
    <recommendedName>
        <fullName evidence="3">26 kDa periplasmic immunogenic protein</fullName>
    </recommendedName>
</protein>
<dbReference type="Proteomes" id="UP000034307">
    <property type="component" value="Unassembled WGS sequence"/>
</dbReference>
<dbReference type="STRING" id="1618358.UX80_C0025G0006"/>
<accession>A0A0G1RIK8</accession>
<organism evidence="1 2">
    <name type="scientific">Candidatus Amesbacteria bacterium GW2011_GWA2_47_11b</name>
    <dbReference type="NCBI Taxonomy" id="1618358"/>
    <lineage>
        <taxon>Bacteria</taxon>
        <taxon>Candidatus Amesiibacteriota</taxon>
    </lineage>
</organism>
<dbReference type="InterPro" id="IPR007497">
    <property type="entry name" value="SIMPL/DUF541"/>
</dbReference>
<dbReference type="AlphaFoldDB" id="A0A0G1RIK8"/>
<dbReference type="EMBL" id="LCNO01000025">
    <property type="protein sequence ID" value="KKU57114.1"/>
    <property type="molecule type" value="Genomic_DNA"/>
</dbReference>
<proteinExistence type="predicted"/>
<dbReference type="InterPro" id="IPR052022">
    <property type="entry name" value="26kDa_periplasmic_antigen"/>
</dbReference>